<dbReference type="PANTHER" id="PTHR30160">
    <property type="entry name" value="TETRAACYLDISACCHARIDE 4'-KINASE-RELATED"/>
    <property type="match status" value="1"/>
</dbReference>
<keyword evidence="1" id="KW-0328">Glycosyltransferase</keyword>
<evidence type="ECO:0000256" key="1">
    <source>
        <dbReference type="ARBA" id="ARBA00022676"/>
    </source>
</evidence>
<evidence type="ECO:0000256" key="2">
    <source>
        <dbReference type="ARBA" id="ARBA00022679"/>
    </source>
</evidence>
<dbReference type="PANTHER" id="PTHR30160:SF1">
    <property type="entry name" value="LIPOPOLYSACCHARIDE 1,2-N-ACETYLGLUCOSAMINETRANSFERASE-RELATED"/>
    <property type="match status" value="1"/>
</dbReference>
<dbReference type="Proteomes" id="UP000221369">
    <property type="component" value="Unassembled WGS sequence"/>
</dbReference>
<dbReference type="EMBL" id="PDJE01000001">
    <property type="protein sequence ID" value="PFG31797.1"/>
    <property type="molecule type" value="Genomic_DNA"/>
</dbReference>
<proteinExistence type="predicted"/>
<dbReference type="InterPro" id="IPR051199">
    <property type="entry name" value="LPS_LOS_Heptosyltrfase"/>
</dbReference>
<reference evidence="3 4" key="1">
    <citation type="submission" date="2017-10" db="EMBL/GenBank/DDBJ databases">
        <title>Sequencing the genomes of 1000 actinobacteria strains.</title>
        <authorList>
            <person name="Klenk H.-P."/>
        </authorList>
    </citation>
    <scope>NUCLEOTIDE SEQUENCE [LARGE SCALE GENOMIC DNA]</scope>
    <source>
        <strain evidence="3 4">DSM 21798</strain>
    </source>
</reference>
<dbReference type="Pfam" id="PF01075">
    <property type="entry name" value="Glyco_transf_9"/>
    <property type="match status" value="1"/>
</dbReference>
<name>A0A2A9DYB1_9MICO</name>
<accession>A0A2A9DYB1</accession>
<evidence type="ECO:0000313" key="3">
    <source>
        <dbReference type="EMBL" id="PFG31797.1"/>
    </source>
</evidence>
<dbReference type="CDD" id="cd03789">
    <property type="entry name" value="GT9_LPS_heptosyltransferase"/>
    <property type="match status" value="1"/>
</dbReference>
<gene>
    <name evidence="3" type="ORF">ATJ78_2777</name>
</gene>
<evidence type="ECO:0000313" key="4">
    <source>
        <dbReference type="Proteomes" id="UP000221369"/>
    </source>
</evidence>
<keyword evidence="2 3" id="KW-0808">Transferase</keyword>
<dbReference type="Gene3D" id="3.40.50.2000">
    <property type="entry name" value="Glycogen Phosphorylase B"/>
    <property type="match status" value="2"/>
</dbReference>
<dbReference type="RefSeq" id="WP_098408760.1">
    <property type="nucleotide sequence ID" value="NZ_PDJE01000001.1"/>
</dbReference>
<dbReference type="InterPro" id="IPR002201">
    <property type="entry name" value="Glyco_trans_9"/>
</dbReference>
<sequence length="378" mass="40222">MSTASPPIAFATPGDRFEHVRSIAVLRGGGLGDLLFAVPAIEALHAAYPDAEITVLGTPIAEELLPGRSAAVSRIEELPVAPGVRDGEEDSRAVDAFFARLHERFDLAVQVHGGGRNSNPFLARLAAVHTVGTQTPDALALERTVPYIYYQHEVLRALEVAALAGASPVMLEPRLLTTDDDLQAGTALTAALDAPVLALHPGATDPRRRWPRERFAEIAARFARNGGSVLVLGGDAEVEAVDEIAERSRLLAGPEGTRISSRAGSLSMAQLVGALATSDVFVGNDSGPRHLAQAVGTPTASVYWFGNFINAGPLERGHHRVQLSWTTQCPVCGRDATQVGWTAERCEHDVTFVDDVLADSVWDDVAALTAMTPRSRGR</sequence>
<comment type="caution">
    <text evidence="3">The sequence shown here is derived from an EMBL/GenBank/DDBJ whole genome shotgun (WGS) entry which is preliminary data.</text>
</comment>
<dbReference type="SUPFAM" id="SSF53756">
    <property type="entry name" value="UDP-Glycosyltransferase/glycogen phosphorylase"/>
    <property type="match status" value="1"/>
</dbReference>
<keyword evidence="4" id="KW-1185">Reference proteome</keyword>
<dbReference type="GO" id="GO:0009244">
    <property type="term" value="P:lipopolysaccharide core region biosynthetic process"/>
    <property type="evidence" value="ECO:0007669"/>
    <property type="project" value="TreeGrafter"/>
</dbReference>
<dbReference type="GO" id="GO:0005829">
    <property type="term" value="C:cytosol"/>
    <property type="evidence" value="ECO:0007669"/>
    <property type="project" value="TreeGrafter"/>
</dbReference>
<dbReference type="GO" id="GO:0008713">
    <property type="term" value="F:ADP-heptose-lipopolysaccharide heptosyltransferase activity"/>
    <property type="evidence" value="ECO:0007669"/>
    <property type="project" value="TreeGrafter"/>
</dbReference>
<protein>
    <submittedName>
        <fullName evidence="3">ADP-heptose:LPS heptosyltransferase</fullName>
    </submittedName>
</protein>
<organism evidence="3 4">
    <name type="scientific">Paramicrobacterium agarici</name>
    <dbReference type="NCBI Taxonomy" id="630514"/>
    <lineage>
        <taxon>Bacteria</taxon>
        <taxon>Bacillati</taxon>
        <taxon>Actinomycetota</taxon>
        <taxon>Actinomycetes</taxon>
        <taxon>Micrococcales</taxon>
        <taxon>Microbacteriaceae</taxon>
        <taxon>Paramicrobacterium</taxon>
    </lineage>
</organism>
<dbReference type="AlphaFoldDB" id="A0A2A9DYB1"/>